<keyword evidence="4" id="KW-1185">Reference proteome</keyword>
<evidence type="ECO:0000259" key="2">
    <source>
        <dbReference type="PROSITE" id="PS51444"/>
    </source>
</evidence>
<dbReference type="PANTHER" id="PTHR45733:SF31">
    <property type="entry name" value="GENOME ASSEMBLY, CHROMOSOME: II"/>
    <property type="match status" value="1"/>
</dbReference>
<dbReference type="InterPro" id="IPR042201">
    <property type="entry name" value="FH2_Formin_sf"/>
</dbReference>
<evidence type="ECO:0000256" key="1">
    <source>
        <dbReference type="SAM" id="MobiDB-lite"/>
    </source>
</evidence>
<gene>
    <name evidence="3" type="ORF">DICVIV_05198</name>
</gene>
<evidence type="ECO:0000313" key="3">
    <source>
        <dbReference type="EMBL" id="KJH48697.1"/>
    </source>
</evidence>
<dbReference type="Pfam" id="PF02181">
    <property type="entry name" value="FH2"/>
    <property type="match status" value="1"/>
</dbReference>
<organism evidence="3 4">
    <name type="scientific">Dictyocaulus viviparus</name>
    <name type="common">Bovine lungworm</name>
    <dbReference type="NCBI Taxonomy" id="29172"/>
    <lineage>
        <taxon>Eukaryota</taxon>
        <taxon>Metazoa</taxon>
        <taxon>Ecdysozoa</taxon>
        <taxon>Nematoda</taxon>
        <taxon>Chromadorea</taxon>
        <taxon>Rhabditida</taxon>
        <taxon>Rhabditina</taxon>
        <taxon>Rhabditomorpha</taxon>
        <taxon>Strongyloidea</taxon>
        <taxon>Metastrongylidae</taxon>
        <taxon>Dictyocaulus</taxon>
    </lineage>
</organism>
<reference evidence="3 4" key="1">
    <citation type="submission" date="2013-11" db="EMBL/GenBank/DDBJ databases">
        <title>Draft genome of the bovine lungworm Dictyocaulus viviparus.</title>
        <authorList>
            <person name="Mitreva M."/>
        </authorList>
    </citation>
    <scope>NUCLEOTIDE SEQUENCE [LARGE SCALE GENOMIC DNA]</scope>
    <source>
        <strain evidence="3 4">HannoverDv2000</strain>
    </source>
</reference>
<dbReference type="InterPro" id="IPR051144">
    <property type="entry name" value="Formin_homology_domain"/>
</dbReference>
<feature type="region of interest" description="Disordered" evidence="1">
    <location>
        <begin position="336"/>
        <end position="378"/>
    </location>
</feature>
<reference evidence="4" key="2">
    <citation type="journal article" date="2016" name="Sci. Rep.">
        <title>Dictyocaulus viviparus genome, variome and transcriptome elucidate lungworm biology and support future intervention.</title>
        <authorList>
            <person name="McNulty S.N."/>
            <person name="Strube C."/>
            <person name="Rosa B.A."/>
            <person name="Martin J.C."/>
            <person name="Tyagi R."/>
            <person name="Choi Y.J."/>
            <person name="Wang Q."/>
            <person name="Hallsworth Pepin K."/>
            <person name="Zhang X."/>
            <person name="Ozersky P."/>
            <person name="Wilson R.K."/>
            <person name="Sternberg P.W."/>
            <person name="Gasser R.B."/>
            <person name="Mitreva M."/>
        </authorList>
    </citation>
    <scope>NUCLEOTIDE SEQUENCE [LARGE SCALE GENOMIC DNA]</scope>
    <source>
        <strain evidence="4">HannoverDv2000</strain>
    </source>
</reference>
<feature type="compositionally biased region" description="Polar residues" evidence="1">
    <location>
        <begin position="336"/>
        <end position="347"/>
    </location>
</feature>
<dbReference type="Gene3D" id="1.20.58.2220">
    <property type="entry name" value="Formin, FH2 domain"/>
    <property type="match status" value="1"/>
</dbReference>
<dbReference type="OrthoDB" id="1668162at2759"/>
<dbReference type="Gene3D" id="1.25.10.10">
    <property type="entry name" value="Leucine-rich Repeat Variant"/>
    <property type="match status" value="1"/>
</dbReference>
<feature type="compositionally biased region" description="Pro residues" evidence="1">
    <location>
        <begin position="362"/>
        <end position="378"/>
    </location>
</feature>
<dbReference type="Proteomes" id="UP000053766">
    <property type="component" value="Unassembled WGS sequence"/>
</dbReference>
<dbReference type="EMBL" id="KN716259">
    <property type="protein sequence ID" value="KJH48697.1"/>
    <property type="molecule type" value="Genomic_DNA"/>
</dbReference>
<dbReference type="SMART" id="SM00498">
    <property type="entry name" value="FH2"/>
    <property type="match status" value="1"/>
</dbReference>
<dbReference type="STRING" id="29172.A0A0D8XY15"/>
<sequence length="732" mass="81954">MNNGALSSVYHEVNTKRSLKDVMLSFADEKVTDDQRACDLSAINDLIENNPSYMKRCSLRSTLTSLNLLRGVNVISKTEHPALNREIQRLVESEAKDIIIQEVPQDSPDQRCAMDLLFDWFTASDDPQEYARKHHLLRILAHNRNLTEPVWARLLPSISKVLDVKIGGLNHRKFIAEESNAKETSMTDVPRNNNETRMSSCNFHGNHCNCTSTSPTPPDPDNEEKLDTSLMNVKKNSLKTDDLFLRTVAPMPKIKNRPRSKSRHRATSLALIPPNERNPEGKSSSPTVSTGYDLTVQQEQTTLSKKIPPSPIPSVPILPTRTTKGQSFSMSFILTTSPTKSRQTASRPIQYAPSSPSVSRVPTPPITPPPPTLPSISPPQPTLPTALFSSAARSDEVYPKKKKHIRYFGKQLVNMISQVQLLFERIETTMSRFSSERRSVRGSSMSDNIFQLPQQKALNLEIILAKLRPLTVLDLVIQLESNNMDGISVDLLSSLLKYFPTEEEVLIFKKVNREDVKRNCDILCWEAARRSTLRIRTELVIAREQILQDLARHSDSAQRIRSACEALRSPIFVLLLHKCLQYGNFINQGTALSRAVGFSLSSLPSVLSAKGKRENALNLRLVDLLAQYVEFDISTLENLISSLQYAKLSPKDSFCLRGFTFSNIRSSIAQMLTGTALSRAVGFSLSSLPSVLSAKGKRENALNLRLVDLLAQYVEFDISTLENLISSLQYAK</sequence>
<evidence type="ECO:0000313" key="4">
    <source>
        <dbReference type="Proteomes" id="UP000053766"/>
    </source>
</evidence>
<feature type="compositionally biased region" description="Polar residues" evidence="1">
    <location>
        <begin position="281"/>
        <end position="290"/>
    </location>
</feature>
<dbReference type="InterPro" id="IPR011989">
    <property type="entry name" value="ARM-like"/>
</dbReference>
<accession>A0A0D8XY15</accession>
<feature type="region of interest" description="Disordered" evidence="1">
    <location>
        <begin position="254"/>
        <end position="290"/>
    </location>
</feature>
<dbReference type="PANTHER" id="PTHR45733">
    <property type="entry name" value="FORMIN-J"/>
    <property type="match status" value="1"/>
</dbReference>
<dbReference type="PROSITE" id="PS51444">
    <property type="entry name" value="FH2"/>
    <property type="match status" value="1"/>
</dbReference>
<name>A0A0D8XY15_DICVI</name>
<dbReference type="InterPro" id="IPR015425">
    <property type="entry name" value="FH2_Formin"/>
</dbReference>
<dbReference type="SUPFAM" id="SSF101447">
    <property type="entry name" value="Formin homology 2 domain (FH2 domain)"/>
    <property type="match status" value="1"/>
</dbReference>
<dbReference type="AlphaFoldDB" id="A0A0D8XY15"/>
<protein>
    <recommendedName>
        <fullName evidence="2">FH2 domain-containing protein</fullName>
    </recommendedName>
</protein>
<feature type="domain" description="FH2" evidence="2">
    <location>
        <begin position="373"/>
        <end position="732"/>
    </location>
</feature>
<feature type="compositionally biased region" description="Basic residues" evidence="1">
    <location>
        <begin position="254"/>
        <end position="266"/>
    </location>
</feature>
<proteinExistence type="predicted"/>